<sequence length="171" mass="18012">MSRGPAGPPVPLGDRLRRVTGPGGRPVAADGRDVATVLRNERRETAGMALLLLAALLIPFPLPYLAIFPVPLLCWAVAALTVLACHGWVFRDRMIGLGAPIAAYVIGGVVLGAVRAPEEPGTAFQAFIASFWHVSGLMFMLGGAAGVGWLGYRLLNPPPPPPRRQPLGPAR</sequence>
<dbReference type="EMBL" id="JBHSRF010000107">
    <property type="protein sequence ID" value="MFC6086933.1"/>
    <property type="molecule type" value="Genomic_DNA"/>
</dbReference>
<feature type="transmembrane region" description="Helical" evidence="1">
    <location>
        <begin position="95"/>
        <end position="114"/>
    </location>
</feature>
<keyword evidence="1" id="KW-0812">Transmembrane</keyword>
<dbReference type="Proteomes" id="UP001596137">
    <property type="component" value="Unassembled WGS sequence"/>
</dbReference>
<accession>A0ABW1NV29</accession>
<feature type="transmembrane region" description="Helical" evidence="1">
    <location>
        <begin position="46"/>
        <end position="65"/>
    </location>
</feature>
<organism evidence="2 3">
    <name type="scientific">Sphaerisporangium aureirubrum</name>
    <dbReference type="NCBI Taxonomy" id="1544736"/>
    <lineage>
        <taxon>Bacteria</taxon>
        <taxon>Bacillati</taxon>
        <taxon>Actinomycetota</taxon>
        <taxon>Actinomycetes</taxon>
        <taxon>Streptosporangiales</taxon>
        <taxon>Streptosporangiaceae</taxon>
        <taxon>Sphaerisporangium</taxon>
    </lineage>
</organism>
<evidence type="ECO:0000313" key="3">
    <source>
        <dbReference type="Proteomes" id="UP001596137"/>
    </source>
</evidence>
<name>A0ABW1NV29_9ACTN</name>
<dbReference type="RefSeq" id="WP_380762614.1">
    <property type="nucleotide sequence ID" value="NZ_JBHSRF010000107.1"/>
</dbReference>
<feature type="transmembrane region" description="Helical" evidence="1">
    <location>
        <begin position="72"/>
        <end position="89"/>
    </location>
</feature>
<feature type="transmembrane region" description="Helical" evidence="1">
    <location>
        <begin position="126"/>
        <end position="152"/>
    </location>
</feature>
<reference evidence="3" key="1">
    <citation type="journal article" date="2019" name="Int. J. Syst. Evol. Microbiol.">
        <title>The Global Catalogue of Microorganisms (GCM) 10K type strain sequencing project: providing services to taxonomists for standard genome sequencing and annotation.</title>
        <authorList>
            <consortium name="The Broad Institute Genomics Platform"/>
            <consortium name="The Broad Institute Genome Sequencing Center for Infectious Disease"/>
            <person name="Wu L."/>
            <person name="Ma J."/>
        </authorList>
    </citation>
    <scope>NUCLEOTIDE SEQUENCE [LARGE SCALE GENOMIC DNA]</scope>
    <source>
        <strain evidence="3">JCM 30346</strain>
    </source>
</reference>
<gene>
    <name evidence="2" type="ORF">ACFP1K_37610</name>
</gene>
<keyword evidence="1" id="KW-0472">Membrane</keyword>
<proteinExistence type="predicted"/>
<protein>
    <submittedName>
        <fullName evidence="2">Uncharacterized protein</fullName>
    </submittedName>
</protein>
<keyword evidence="3" id="KW-1185">Reference proteome</keyword>
<keyword evidence="1" id="KW-1133">Transmembrane helix</keyword>
<evidence type="ECO:0000256" key="1">
    <source>
        <dbReference type="SAM" id="Phobius"/>
    </source>
</evidence>
<comment type="caution">
    <text evidence="2">The sequence shown here is derived from an EMBL/GenBank/DDBJ whole genome shotgun (WGS) entry which is preliminary data.</text>
</comment>
<evidence type="ECO:0000313" key="2">
    <source>
        <dbReference type="EMBL" id="MFC6086933.1"/>
    </source>
</evidence>